<dbReference type="PANTHER" id="PTHR31286:SF167">
    <property type="entry name" value="OS09G0268800 PROTEIN"/>
    <property type="match status" value="1"/>
</dbReference>
<evidence type="ECO:0000313" key="3">
    <source>
        <dbReference type="EMBL" id="PWA94542.1"/>
    </source>
</evidence>
<keyword evidence="1" id="KW-0479">Metal-binding</keyword>
<dbReference type="Pfam" id="PF14392">
    <property type="entry name" value="zf-CCHC_4"/>
    <property type="match status" value="1"/>
</dbReference>
<dbReference type="Pfam" id="PF14111">
    <property type="entry name" value="DUF4283"/>
    <property type="match status" value="1"/>
</dbReference>
<dbReference type="GO" id="GO:0008270">
    <property type="term" value="F:zinc ion binding"/>
    <property type="evidence" value="ECO:0007669"/>
    <property type="project" value="UniProtKB-KW"/>
</dbReference>
<dbReference type="AlphaFoldDB" id="A0A2U1Q9F5"/>
<evidence type="ECO:0000256" key="1">
    <source>
        <dbReference type="PROSITE-ProRule" id="PRU00047"/>
    </source>
</evidence>
<keyword evidence="4" id="KW-1185">Reference proteome</keyword>
<dbReference type="PANTHER" id="PTHR31286">
    <property type="entry name" value="GLYCINE-RICH CELL WALL STRUCTURAL PROTEIN 1.8-LIKE"/>
    <property type="match status" value="1"/>
</dbReference>
<evidence type="ECO:0000259" key="2">
    <source>
        <dbReference type="PROSITE" id="PS50158"/>
    </source>
</evidence>
<name>A0A2U1Q9F5_ARTAN</name>
<evidence type="ECO:0000313" key="4">
    <source>
        <dbReference type="Proteomes" id="UP000245207"/>
    </source>
</evidence>
<organism evidence="3 4">
    <name type="scientific">Artemisia annua</name>
    <name type="common">Sweet wormwood</name>
    <dbReference type="NCBI Taxonomy" id="35608"/>
    <lineage>
        <taxon>Eukaryota</taxon>
        <taxon>Viridiplantae</taxon>
        <taxon>Streptophyta</taxon>
        <taxon>Embryophyta</taxon>
        <taxon>Tracheophyta</taxon>
        <taxon>Spermatophyta</taxon>
        <taxon>Magnoliopsida</taxon>
        <taxon>eudicotyledons</taxon>
        <taxon>Gunneridae</taxon>
        <taxon>Pentapetalae</taxon>
        <taxon>asterids</taxon>
        <taxon>campanulids</taxon>
        <taxon>Asterales</taxon>
        <taxon>Asteraceae</taxon>
        <taxon>Asteroideae</taxon>
        <taxon>Anthemideae</taxon>
        <taxon>Artemisiinae</taxon>
        <taxon>Artemisia</taxon>
    </lineage>
</organism>
<reference evidence="3 4" key="1">
    <citation type="journal article" date="2018" name="Mol. Plant">
        <title>The genome of Artemisia annua provides insight into the evolution of Asteraceae family and artemisinin biosynthesis.</title>
        <authorList>
            <person name="Shen Q."/>
            <person name="Zhang L."/>
            <person name="Liao Z."/>
            <person name="Wang S."/>
            <person name="Yan T."/>
            <person name="Shi P."/>
            <person name="Liu M."/>
            <person name="Fu X."/>
            <person name="Pan Q."/>
            <person name="Wang Y."/>
            <person name="Lv Z."/>
            <person name="Lu X."/>
            <person name="Zhang F."/>
            <person name="Jiang W."/>
            <person name="Ma Y."/>
            <person name="Chen M."/>
            <person name="Hao X."/>
            <person name="Li L."/>
            <person name="Tang Y."/>
            <person name="Lv G."/>
            <person name="Zhou Y."/>
            <person name="Sun X."/>
            <person name="Brodelius P.E."/>
            <person name="Rose J.K.C."/>
            <person name="Tang K."/>
        </authorList>
    </citation>
    <scope>NUCLEOTIDE SEQUENCE [LARGE SCALE GENOMIC DNA]</scope>
    <source>
        <strain evidence="4">cv. Huhao1</strain>
        <tissue evidence="3">Leaf</tissue>
    </source>
</reference>
<keyword evidence="1" id="KW-0863">Zinc-finger</keyword>
<gene>
    <name evidence="3" type="ORF">CTI12_AA059290</name>
</gene>
<dbReference type="GO" id="GO:0003676">
    <property type="term" value="F:nucleic acid binding"/>
    <property type="evidence" value="ECO:0007669"/>
    <property type="project" value="InterPro"/>
</dbReference>
<dbReference type="Proteomes" id="UP000245207">
    <property type="component" value="Unassembled WGS sequence"/>
</dbReference>
<dbReference type="InterPro" id="IPR001878">
    <property type="entry name" value="Znf_CCHC"/>
</dbReference>
<protein>
    <recommendedName>
        <fullName evidence="2">CCHC-type domain-containing protein</fullName>
    </recommendedName>
</protein>
<dbReference type="InterPro" id="IPR025836">
    <property type="entry name" value="Zn_knuckle_CX2CX4HX4C"/>
</dbReference>
<accession>A0A2U1Q9F5</accession>
<sequence>MSNLSINEAEHEVVDFADDDTHDEQRFTLVGKVYTDRVMNFQKLQRILMAAWRPRRPVTIQELEDGLFLASFDHVVDMRRVLDEGPWSVERDLVILKPLDEDEQTSNVEMSKIPFWIRLLNLPFSRRSENYVRAIAGKLSTVLDVDTRRLREGSKHIRVRVMIDVAKPLCRDLFVTNQQHEKVMVGLCYERLPNFCYWCGHLGHTKKECLDKPVDIDGKVFENWPFQESLRAPPMREGISRSDNLPSQRGVPAFPSSDVRCSHVLFDHNTTKVSTDTLQENVKIKEINVNGENEGML</sequence>
<dbReference type="OrthoDB" id="1750606at2759"/>
<proteinExistence type="predicted"/>
<dbReference type="PROSITE" id="PS50158">
    <property type="entry name" value="ZF_CCHC"/>
    <property type="match status" value="1"/>
</dbReference>
<dbReference type="InterPro" id="IPR025558">
    <property type="entry name" value="DUF4283"/>
</dbReference>
<feature type="domain" description="CCHC-type" evidence="2">
    <location>
        <begin position="196"/>
        <end position="209"/>
    </location>
</feature>
<dbReference type="STRING" id="35608.A0A2U1Q9F5"/>
<dbReference type="InterPro" id="IPR040256">
    <property type="entry name" value="At4g02000-like"/>
</dbReference>
<keyword evidence="1" id="KW-0862">Zinc</keyword>
<comment type="caution">
    <text evidence="3">The sequence shown here is derived from an EMBL/GenBank/DDBJ whole genome shotgun (WGS) entry which is preliminary data.</text>
</comment>
<dbReference type="EMBL" id="PKPP01000306">
    <property type="protein sequence ID" value="PWA94542.1"/>
    <property type="molecule type" value="Genomic_DNA"/>
</dbReference>